<feature type="transmembrane region" description="Helical" evidence="2">
    <location>
        <begin position="255"/>
        <end position="276"/>
    </location>
</feature>
<keyword evidence="5" id="KW-1185">Reference proteome</keyword>
<dbReference type="InterPro" id="IPR000727">
    <property type="entry name" value="T_SNARE_dom"/>
</dbReference>
<reference evidence="5" key="2">
    <citation type="submission" date="2015-07" db="EMBL/GenBank/DDBJ databases">
        <title>Contrasting host-pathogen interactions and genome evolution in two generalist and specialist microsporidian pathogens of mosquitoes.</title>
        <authorList>
            <consortium name="The Broad Institute Genomics Platform"/>
            <consortium name="The Broad Institute Genome Sequencing Center for Infectious Disease"/>
            <person name="Cuomo C.A."/>
            <person name="Sanscrainte N.D."/>
            <person name="Goldberg J.M."/>
            <person name="Heiman D."/>
            <person name="Young S."/>
            <person name="Zeng Q."/>
            <person name="Becnel J.J."/>
            <person name="Birren B.W."/>
        </authorList>
    </citation>
    <scope>NUCLEOTIDE SEQUENCE [LARGE SCALE GENOMIC DNA]</scope>
    <source>
        <strain evidence="5">USNM 41457</strain>
    </source>
</reference>
<keyword evidence="2" id="KW-0812">Transmembrane</keyword>
<reference evidence="4 5" key="1">
    <citation type="submission" date="2011-08" db="EMBL/GenBank/DDBJ databases">
        <authorList>
            <person name="Liu Z.J."/>
            <person name="Shi F.L."/>
            <person name="Lu J.Q."/>
            <person name="Li M."/>
            <person name="Wang Z.L."/>
        </authorList>
    </citation>
    <scope>NUCLEOTIDE SEQUENCE [LARGE SCALE GENOMIC DNA]</scope>
    <source>
        <strain evidence="4 5">USNM 41457</strain>
    </source>
</reference>
<dbReference type="InterPro" id="IPR010989">
    <property type="entry name" value="SNARE"/>
</dbReference>
<dbReference type="VEuPathDB" id="MicrosporidiaDB:EDEG_03457"/>
<dbReference type="EMBL" id="AFBI03000090">
    <property type="protein sequence ID" value="EJW02097.1"/>
    <property type="molecule type" value="Genomic_DNA"/>
</dbReference>
<dbReference type="InParanoid" id="J9DL67"/>
<comment type="caution">
    <text evidence="4">The sequence shown here is derived from an EMBL/GenBank/DDBJ whole genome shotgun (WGS) entry which is preliminary data.</text>
</comment>
<dbReference type="Pfam" id="PF05739">
    <property type="entry name" value="SNARE"/>
    <property type="match status" value="1"/>
</dbReference>
<dbReference type="OMA" id="FANACCE"/>
<dbReference type="GO" id="GO:0031201">
    <property type="term" value="C:SNARE complex"/>
    <property type="evidence" value="ECO:0007669"/>
    <property type="project" value="TreeGrafter"/>
</dbReference>
<dbReference type="GO" id="GO:0006886">
    <property type="term" value="P:intracellular protein transport"/>
    <property type="evidence" value="ECO:0007669"/>
    <property type="project" value="TreeGrafter"/>
</dbReference>
<dbReference type="Gene3D" id="1.20.58.70">
    <property type="match status" value="1"/>
</dbReference>
<evidence type="ECO:0000313" key="5">
    <source>
        <dbReference type="Proteomes" id="UP000003163"/>
    </source>
</evidence>
<dbReference type="PANTHER" id="PTHR19957">
    <property type="entry name" value="SYNTAXIN"/>
    <property type="match status" value="1"/>
</dbReference>
<dbReference type="GO" id="GO:0048278">
    <property type="term" value="P:vesicle docking"/>
    <property type="evidence" value="ECO:0007669"/>
    <property type="project" value="TreeGrafter"/>
</dbReference>
<protein>
    <recommendedName>
        <fullName evidence="3">t-SNARE coiled-coil homology domain-containing protein</fullName>
    </recommendedName>
</protein>
<evidence type="ECO:0000256" key="1">
    <source>
        <dbReference type="ARBA" id="ARBA00009063"/>
    </source>
</evidence>
<gene>
    <name evidence="4" type="ORF">EDEG_03457</name>
</gene>
<dbReference type="GO" id="GO:0006906">
    <property type="term" value="P:vesicle fusion"/>
    <property type="evidence" value="ECO:0007669"/>
    <property type="project" value="TreeGrafter"/>
</dbReference>
<comment type="similarity">
    <text evidence="1">Belongs to the syntaxin family.</text>
</comment>
<keyword evidence="2" id="KW-0472">Membrane</keyword>
<dbReference type="InterPro" id="IPR045242">
    <property type="entry name" value="Syntaxin"/>
</dbReference>
<accession>J9DL67</accession>
<name>J9DL67_EDHAE</name>
<dbReference type="STRING" id="1003232.J9DL67"/>
<keyword evidence="2" id="KW-1133">Transmembrane helix</keyword>
<sequence>MTTENSLDDQKAKEKMTKYQQIVTDLSDDIKKLQEATKIFQTTVSKKFAAVPNNKELKEINQTISQLENYFKENSAKIRNSLEKMKEDYQEMIRKNPNSRNLLCCEFMEIHWRGLTNTFANACCEFRNVQVFYRNQEERAQLIVLKNKYPNLNDDQLKQKMLNEDDESLHFDMSLSSKRLQNAKEKRKKIQDIVKSINDLCDLIDQLHKMVEEGGKAIDRIEVKMDVAVTETQQANRNLRSALRYQLRATRIKRIFYIILIVLGFCFLLFVGFKLYSFRGKGSPSSNLAPPQQPLT</sequence>
<dbReference type="PROSITE" id="PS50192">
    <property type="entry name" value="T_SNARE"/>
    <property type="match status" value="1"/>
</dbReference>
<proteinExistence type="inferred from homology"/>
<feature type="domain" description="T-SNARE coiled-coil homology" evidence="3">
    <location>
        <begin position="180"/>
        <end position="242"/>
    </location>
</feature>
<dbReference type="AlphaFoldDB" id="J9DL67"/>
<dbReference type="GO" id="GO:0000149">
    <property type="term" value="F:SNARE binding"/>
    <property type="evidence" value="ECO:0007669"/>
    <property type="project" value="TreeGrafter"/>
</dbReference>
<evidence type="ECO:0000313" key="4">
    <source>
        <dbReference type="EMBL" id="EJW02097.1"/>
    </source>
</evidence>
<dbReference type="Gene3D" id="1.20.5.110">
    <property type="match status" value="1"/>
</dbReference>
<dbReference type="SUPFAM" id="SSF47661">
    <property type="entry name" value="t-snare proteins"/>
    <property type="match status" value="1"/>
</dbReference>
<dbReference type="GO" id="GO:0012505">
    <property type="term" value="C:endomembrane system"/>
    <property type="evidence" value="ECO:0007669"/>
    <property type="project" value="TreeGrafter"/>
</dbReference>
<dbReference type="GO" id="GO:0005484">
    <property type="term" value="F:SNAP receptor activity"/>
    <property type="evidence" value="ECO:0007669"/>
    <property type="project" value="TreeGrafter"/>
</dbReference>
<dbReference type="OrthoDB" id="10255013at2759"/>
<dbReference type="HOGENOM" id="CLU_082505_0_0_1"/>
<organism evidence="4 5">
    <name type="scientific">Edhazardia aedis (strain USNM 41457)</name>
    <name type="common">Microsporidian parasite</name>
    <dbReference type="NCBI Taxonomy" id="1003232"/>
    <lineage>
        <taxon>Eukaryota</taxon>
        <taxon>Fungi</taxon>
        <taxon>Fungi incertae sedis</taxon>
        <taxon>Microsporidia</taxon>
        <taxon>Edhazardia</taxon>
    </lineage>
</organism>
<evidence type="ECO:0000259" key="3">
    <source>
        <dbReference type="PROSITE" id="PS50192"/>
    </source>
</evidence>
<dbReference type="Proteomes" id="UP000003163">
    <property type="component" value="Unassembled WGS sequence"/>
</dbReference>
<evidence type="ECO:0000256" key="2">
    <source>
        <dbReference type="SAM" id="Phobius"/>
    </source>
</evidence>
<dbReference type="FunCoup" id="J9DL67">
    <property type="interactions" value="73"/>
</dbReference>